<dbReference type="GO" id="GO:0004803">
    <property type="term" value="F:transposase activity"/>
    <property type="evidence" value="ECO:0007669"/>
    <property type="project" value="InterPro"/>
</dbReference>
<dbReference type="PANTHER" id="PTHR37319">
    <property type="entry name" value="TRANSPOSASE"/>
    <property type="match status" value="1"/>
</dbReference>
<evidence type="ECO:0000313" key="2">
    <source>
        <dbReference type="EMBL" id="BAJ79665.1"/>
    </source>
</evidence>
<gene>
    <name evidence="2" type="ordered locus">ACMV_03180</name>
    <name evidence="3" type="ordered locus">ACMV_10280</name>
    <name evidence="4" type="ordered locus">ACMV_23230</name>
    <name evidence="5" type="ordered locus">ACMV_26240</name>
    <name evidence="6" type="ordered locus">ACMV_27090</name>
    <name evidence="7" type="ordered locus">ACMV_33860</name>
</gene>
<protein>
    <submittedName>
        <fullName evidence="7">Putative transposase for insertion sequence element</fullName>
    </submittedName>
</protein>
<dbReference type="EMBL" id="AP012035">
    <property type="protein sequence ID" value="BAJ82733.1"/>
    <property type="molecule type" value="Genomic_DNA"/>
</dbReference>
<evidence type="ECO:0000313" key="3">
    <source>
        <dbReference type="EMBL" id="BAJ80375.1"/>
    </source>
</evidence>
<evidence type="ECO:0000313" key="6">
    <source>
        <dbReference type="EMBL" id="BAJ82056.1"/>
    </source>
</evidence>
<proteinExistence type="predicted"/>
<dbReference type="KEGG" id="amv:ACMV_03180"/>
<dbReference type="KEGG" id="amv:ACMV_26240"/>
<dbReference type="NCBIfam" id="NF033590">
    <property type="entry name" value="transpos_IS4_3"/>
    <property type="match status" value="1"/>
</dbReference>
<evidence type="ECO:0000313" key="4">
    <source>
        <dbReference type="EMBL" id="BAJ81670.1"/>
    </source>
</evidence>
<dbReference type="Proteomes" id="UP000007100">
    <property type="component" value="Chromosome"/>
</dbReference>
<accession>F0IXG8</accession>
<keyword evidence="8" id="KW-1185">Reference proteome</keyword>
<dbReference type="GO" id="GO:0003677">
    <property type="term" value="F:DNA binding"/>
    <property type="evidence" value="ECO:0007669"/>
    <property type="project" value="InterPro"/>
</dbReference>
<sequence length="462" mass="50206">MILRLMEKMVALRAGDLGYFGDARRAAMGSTLVERVVETGSLVIRKLGGTRAREIAIHRFLSAPSVTCAEMVETLADRTAAACRGRRIVAAQDTTEINFSGREARRRGLGPAGDGVSAGFFLHPVIAIDSETEAVLGLVDAKIWTRSDEFDATPARERALEDKESMRWLDGAARAAGRLSGAASVVVVADRESDIYAGFARRPASVDLIVRAAQDRVLDDGRRLFTAPAAWPELTRTSVRVAPSRTGVAARIATVALRAGTVTIRRPRHASDTEGPEHLSLTMVEAREVDGNGESVPLLWRLLTTIETIDADGAAEIVRLYRLRWRIEEVFRSLKSDGLRLEETQMQDAGRLFKLALIGLAAATRTVQLVDARDGSNRPATDVIDPGLLPAADAIAPTLEGKTPRQKNPHPPRSLAWLAWIIARLGGWNCYYKPPGPKTMRAGWARFASMATGFFIAAQSNP</sequence>
<dbReference type="SUPFAM" id="SSF53098">
    <property type="entry name" value="Ribonuclease H-like"/>
    <property type="match status" value="1"/>
</dbReference>
<evidence type="ECO:0000313" key="7">
    <source>
        <dbReference type="EMBL" id="BAJ82733.1"/>
    </source>
</evidence>
<dbReference type="InterPro" id="IPR012337">
    <property type="entry name" value="RNaseH-like_sf"/>
</dbReference>
<dbReference type="EMBL" id="AP012035">
    <property type="protein sequence ID" value="BAJ80375.1"/>
    <property type="molecule type" value="Genomic_DNA"/>
</dbReference>
<dbReference type="GO" id="GO:0006313">
    <property type="term" value="P:DNA transposition"/>
    <property type="evidence" value="ECO:0007669"/>
    <property type="project" value="InterPro"/>
</dbReference>
<dbReference type="Gene3D" id="1.10.740.10">
    <property type="entry name" value="Transferase Inhibitor Protein From Tn5, Chain"/>
    <property type="match status" value="1"/>
</dbReference>
<evidence type="ECO:0000313" key="8">
    <source>
        <dbReference type="Proteomes" id="UP000007100"/>
    </source>
</evidence>
<reference evidence="7 8" key="1">
    <citation type="submission" date="2010-12" db="EMBL/GenBank/DDBJ databases">
        <title>Whole genome sequence of Acidiphilium multivorum AIU301.</title>
        <authorList>
            <person name="Narita-Yamada S."/>
            <person name="Nakamura S."/>
            <person name="Ito N."/>
            <person name="Takarada H."/>
            <person name="Katano Y."/>
            <person name="Nakazawa H."/>
            <person name="Hosoyama A."/>
            <person name="Yamada R."/>
            <person name="Fujita N."/>
        </authorList>
    </citation>
    <scope>NUCLEOTIDE SEQUENCE [LARGE SCALE GENOMIC DNA]</scope>
    <source>
        <strain evidence="7">AIU301</strain>
        <strain evidence="8">DSM 11245 / JCM 8867 / AIU301</strain>
    </source>
</reference>
<dbReference type="EMBL" id="AP012035">
    <property type="protein sequence ID" value="BAJ79665.1"/>
    <property type="molecule type" value="Genomic_DNA"/>
</dbReference>
<dbReference type="AlphaFoldDB" id="F0IXG8"/>
<dbReference type="InterPro" id="IPR054836">
    <property type="entry name" value="Tn5_transposase"/>
</dbReference>
<dbReference type="KEGG" id="amv:ACMV_33860"/>
<name>F0IXG8_ACIMA</name>
<dbReference type="KEGG" id="amv:ACMV_10280"/>
<evidence type="ECO:0000313" key="5">
    <source>
        <dbReference type="EMBL" id="BAJ81971.1"/>
    </source>
</evidence>
<dbReference type="PANTHER" id="PTHR37319:SF1">
    <property type="entry name" value="TRANSPOSASE TN5 DIMERISATION DOMAIN-CONTAINING PROTEIN"/>
    <property type="match status" value="1"/>
</dbReference>
<dbReference type="Gene3D" id="3.90.350.10">
    <property type="entry name" value="Transposase Inhibitor Protein From Tn5, Chain A, domain 1"/>
    <property type="match status" value="1"/>
</dbReference>
<dbReference type="EMBL" id="AP012035">
    <property type="protein sequence ID" value="BAJ81670.1"/>
    <property type="molecule type" value="Genomic_DNA"/>
</dbReference>
<dbReference type="KEGG" id="amv:ACMV_27090"/>
<dbReference type="InterPro" id="IPR002559">
    <property type="entry name" value="Transposase_11"/>
</dbReference>
<dbReference type="Pfam" id="PF01609">
    <property type="entry name" value="DDE_Tnp_1"/>
    <property type="match status" value="1"/>
</dbReference>
<dbReference type="KEGG" id="amv:ACMV_23230"/>
<dbReference type="InterPro" id="IPR014737">
    <property type="entry name" value="Transposase_Tn5-like_C"/>
</dbReference>
<evidence type="ECO:0000259" key="1">
    <source>
        <dbReference type="Pfam" id="PF01609"/>
    </source>
</evidence>
<organism evidence="7 8">
    <name type="scientific">Acidiphilium multivorum (strain DSM 11245 / JCM 8867 / NBRC 100883 / AIU 301)</name>
    <dbReference type="NCBI Taxonomy" id="926570"/>
    <lineage>
        <taxon>Bacteria</taxon>
        <taxon>Pseudomonadati</taxon>
        <taxon>Pseudomonadota</taxon>
        <taxon>Alphaproteobacteria</taxon>
        <taxon>Acetobacterales</taxon>
        <taxon>Acidocellaceae</taxon>
        <taxon>Acidiphilium</taxon>
    </lineage>
</organism>
<dbReference type="EMBL" id="AP012035">
    <property type="protein sequence ID" value="BAJ82056.1"/>
    <property type="molecule type" value="Genomic_DNA"/>
</dbReference>
<dbReference type="RefSeq" id="WP_013639304.1">
    <property type="nucleotide sequence ID" value="NC_015186.1"/>
</dbReference>
<dbReference type="HOGENOM" id="CLU_045115_0_2_5"/>
<dbReference type="InterPro" id="IPR047768">
    <property type="entry name" value="Tn5p-like"/>
</dbReference>
<feature type="domain" description="Transposase IS4-like" evidence="1">
    <location>
        <begin position="314"/>
        <end position="361"/>
    </location>
</feature>
<dbReference type="EMBL" id="AP012035">
    <property type="protein sequence ID" value="BAJ81971.1"/>
    <property type="molecule type" value="Genomic_DNA"/>
</dbReference>